<dbReference type="RefSeq" id="WP_394624070.1">
    <property type="nucleotide sequence ID" value="NZ_JBIHMM010000008.1"/>
</dbReference>
<reference evidence="1 2" key="1">
    <citation type="submission" date="2024-10" db="EMBL/GenBank/DDBJ databases">
        <authorList>
            <person name="Yang X.-N."/>
        </authorList>
    </citation>
    <scope>NUCLEOTIDE SEQUENCE [LARGE SCALE GENOMIC DNA]</scope>
    <source>
        <strain evidence="1 2">CAU 1059</strain>
    </source>
</reference>
<keyword evidence="2" id="KW-1185">Reference proteome</keyword>
<dbReference type="Proteomes" id="UP001607157">
    <property type="component" value="Unassembled WGS sequence"/>
</dbReference>
<proteinExistence type="predicted"/>
<evidence type="ECO:0000313" key="2">
    <source>
        <dbReference type="Proteomes" id="UP001607157"/>
    </source>
</evidence>
<comment type="caution">
    <text evidence="1">The sequence shown here is derived from an EMBL/GenBank/DDBJ whole genome shotgun (WGS) entry which is preliminary data.</text>
</comment>
<name>A0ABW7IBX0_9RHOB</name>
<gene>
    <name evidence="1" type="ORF">ACGRVM_16130</name>
</gene>
<protein>
    <submittedName>
        <fullName evidence="1">Uncharacterized protein</fullName>
    </submittedName>
</protein>
<organism evidence="1 2">
    <name type="scientific">Roseovarius aquimarinus</name>
    <dbReference type="NCBI Taxonomy" id="1229156"/>
    <lineage>
        <taxon>Bacteria</taxon>
        <taxon>Pseudomonadati</taxon>
        <taxon>Pseudomonadota</taxon>
        <taxon>Alphaproteobacteria</taxon>
        <taxon>Rhodobacterales</taxon>
        <taxon>Roseobacteraceae</taxon>
        <taxon>Roseovarius</taxon>
    </lineage>
</organism>
<accession>A0ABW7IBX0</accession>
<evidence type="ECO:0000313" key="1">
    <source>
        <dbReference type="EMBL" id="MFH0255435.1"/>
    </source>
</evidence>
<dbReference type="EMBL" id="JBIHMM010000008">
    <property type="protein sequence ID" value="MFH0255435.1"/>
    <property type="molecule type" value="Genomic_DNA"/>
</dbReference>
<sequence length="371" mass="42225">MFEYLEVQKELAEKNANDVLIEWNGVQLHLKGHGGAGYRFIANGGPMGAQWAFKKPNAKDPWGIRVSLGSTFMATLGLGAAKAHLEDVLERFGIRARPEDFTMSRVDYCVDILAPADFKLNPERFVMHSSTNRRDHIANADMRVQGKSGRVTSVTIGSPRARQVIVYDKRAEVIQQHKPHWWFIWNQTRKAQGLPLIGPETPDLRIWRVEIRAGKDLLKDRWDIRTWADLFARFGDMSSETGQVVRYTDPAPSDSNRARWPNHLIWEIALSEINTDLIEMFEGSDPNPIKEVQREHHISTLLKNIKGSTITLAALKGVEMNDLQRFFSDTADLLKRDVQANPEHTAKQLREARDRYVFITTANTNAPPHKA</sequence>